<evidence type="ECO:0000313" key="2">
    <source>
        <dbReference type="Proteomes" id="UP001362999"/>
    </source>
</evidence>
<proteinExistence type="predicted"/>
<feature type="non-terminal residue" evidence="1">
    <location>
        <position position="1"/>
    </location>
</feature>
<reference evidence="1 2" key="1">
    <citation type="journal article" date="2024" name="J Genomics">
        <title>Draft genome sequencing and assembly of Favolaschia claudopus CIRM-BRFM 2984 isolated from oak limbs.</title>
        <authorList>
            <person name="Navarro D."/>
            <person name="Drula E."/>
            <person name="Chaduli D."/>
            <person name="Cazenave R."/>
            <person name="Ahrendt S."/>
            <person name="Wang J."/>
            <person name="Lipzen A."/>
            <person name="Daum C."/>
            <person name="Barry K."/>
            <person name="Grigoriev I.V."/>
            <person name="Favel A."/>
            <person name="Rosso M.N."/>
            <person name="Martin F."/>
        </authorList>
    </citation>
    <scope>NUCLEOTIDE SEQUENCE [LARGE SCALE GENOMIC DNA]</scope>
    <source>
        <strain evidence="1 2">CIRM-BRFM 2984</strain>
    </source>
</reference>
<accession>A0AAW0E1U6</accession>
<gene>
    <name evidence="1" type="ORF">R3P38DRAFT_2393072</name>
</gene>
<feature type="non-terminal residue" evidence="1">
    <location>
        <position position="55"/>
    </location>
</feature>
<organism evidence="1 2">
    <name type="scientific">Favolaschia claudopus</name>
    <dbReference type="NCBI Taxonomy" id="2862362"/>
    <lineage>
        <taxon>Eukaryota</taxon>
        <taxon>Fungi</taxon>
        <taxon>Dikarya</taxon>
        <taxon>Basidiomycota</taxon>
        <taxon>Agaricomycotina</taxon>
        <taxon>Agaricomycetes</taxon>
        <taxon>Agaricomycetidae</taxon>
        <taxon>Agaricales</taxon>
        <taxon>Marasmiineae</taxon>
        <taxon>Mycenaceae</taxon>
        <taxon>Favolaschia</taxon>
    </lineage>
</organism>
<keyword evidence="2" id="KW-1185">Reference proteome</keyword>
<dbReference type="Proteomes" id="UP001362999">
    <property type="component" value="Unassembled WGS sequence"/>
</dbReference>
<protein>
    <recommendedName>
        <fullName evidence="3">F-box domain-containing protein</fullName>
    </recommendedName>
</protein>
<name>A0AAW0E1U6_9AGAR</name>
<evidence type="ECO:0008006" key="3">
    <source>
        <dbReference type="Google" id="ProtNLM"/>
    </source>
</evidence>
<evidence type="ECO:0000313" key="1">
    <source>
        <dbReference type="EMBL" id="KAK7058213.1"/>
    </source>
</evidence>
<sequence length="55" mass="6332">ELERYDAKIRQLETEMPRMASERHSLASYAASCRSALAPIHRLPNELLADIFAWC</sequence>
<dbReference type="EMBL" id="JAWWNJ010000004">
    <property type="protein sequence ID" value="KAK7058213.1"/>
    <property type="molecule type" value="Genomic_DNA"/>
</dbReference>
<comment type="caution">
    <text evidence="1">The sequence shown here is derived from an EMBL/GenBank/DDBJ whole genome shotgun (WGS) entry which is preliminary data.</text>
</comment>
<dbReference type="AlphaFoldDB" id="A0AAW0E1U6"/>